<evidence type="ECO:0000256" key="3">
    <source>
        <dbReference type="ARBA" id="ARBA00023002"/>
    </source>
</evidence>
<reference evidence="5" key="1">
    <citation type="submission" date="2014-12" db="EMBL/GenBank/DDBJ databases">
        <title>Insight into the proteome of Arion vulgaris.</title>
        <authorList>
            <person name="Aradska J."/>
            <person name="Bulat T."/>
            <person name="Smidak R."/>
            <person name="Sarate P."/>
            <person name="Gangsoo J."/>
            <person name="Sialana F."/>
            <person name="Bilban M."/>
            <person name="Lubec G."/>
        </authorList>
    </citation>
    <scope>NUCLEOTIDE SEQUENCE</scope>
    <source>
        <tissue evidence="5">Skin</tissue>
    </source>
</reference>
<dbReference type="InterPro" id="IPR001236">
    <property type="entry name" value="Lactate/malate_DH_N"/>
</dbReference>
<protein>
    <recommendedName>
        <fullName evidence="2">Malate dehydrogenase, cytoplasmic</fullName>
    </recommendedName>
</protein>
<dbReference type="EMBL" id="HACG01013157">
    <property type="protein sequence ID" value="CEK60022.1"/>
    <property type="molecule type" value="Transcribed_RNA"/>
</dbReference>
<sequence>MAEPLKVVVTGAAGQIAYSLLFSIAKGEVFGVDQHLELYLLDITQMMEVLNGVVMELTDCAIALVKS</sequence>
<dbReference type="Pfam" id="PF00056">
    <property type="entry name" value="Ldh_1_N"/>
    <property type="match status" value="1"/>
</dbReference>
<dbReference type="InterPro" id="IPR010945">
    <property type="entry name" value="Malate_DH_type2"/>
</dbReference>
<gene>
    <name evidence="5" type="primary">ORF38181</name>
</gene>
<accession>A0A0B6YVA7</accession>
<name>A0A0B6YVA7_9EUPU</name>
<keyword evidence="3" id="KW-0560">Oxidoreductase</keyword>
<dbReference type="PANTHER" id="PTHR23382">
    <property type="entry name" value="MALATE DEHYDROGENASE"/>
    <property type="match status" value="1"/>
</dbReference>
<evidence type="ECO:0000256" key="2">
    <source>
        <dbReference type="ARBA" id="ARBA00019899"/>
    </source>
</evidence>
<evidence type="ECO:0000313" key="5">
    <source>
        <dbReference type="EMBL" id="CEK60022.1"/>
    </source>
</evidence>
<comment type="similarity">
    <text evidence="1">Belongs to the LDH/MDH superfamily. MDH type 2 family.</text>
</comment>
<dbReference type="InterPro" id="IPR036291">
    <property type="entry name" value="NAD(P)-bd_dom_sf"/>
</dbReference>
<proteinExistence type="inferred from homology"/>
<evidence type="ECO:0000256" key="1">
    <source>
        <dbReference type="ARBA" id="ARBA00009613"/>
    </source>
</evidence>
<dbReference type="GO" id="GO:0016615">
    <property type="term" value="F:malate dehydrogenase activity"/>
    <property type="evidence" value="ECO:0007669"/>
    <property type="project" value="InterPro"/>
</dbReference>
<evidence type="ECO:0000259" key="4">
    <source>
        <dbReference type="Pfam" id="PF00056"/>
    </source>
</evidence>
<organism evidence="5">
    <name type="scientific">Arion vulgaris</name>
    <dbReference type="NCBI Taxonomy" id="1028688"/>
    <lineage>
        <taxon>Eukaryota</taxon>
        <taxon>Metazoa</taxon>
        <taxon>Spiralia</taxon>
        <taxon>Lophotrochozoa</taxon>
        <taxon>Mollusca</taxon>
        <taxon>Gastropoda</taxon>
        <taxon>Heterobranchia</taxon>
        <taxon>Euthyneura</taxon>
        <taxon>Panpulmonata</taxon>
        <taxon>Eupulmonata</taxon>
        <taxon>Stylommatophora</taxon>
        <taxon>Helicina</taxon>
        <taxon>Arionoidea</taxon>
        <taxon>Arionidae</taxon>
        <taxon>Arion</taxon>
    </lineage>
</organism>
<dbReference type="GO" id="GO:0006108">
    <property type="term" value="P:malate metabolic process"/>
    <property type="evidence" value="ECO:0007669"/>
    <property type="project" value="InterPro"/>
</dbReference>
<dbReference type="SUPFAM" id="SSF51735">
    <property type="entry name" value="NAD(P)-binding Rossmann-fold domains"/>
    <property type="match status" value="1"/>
</dbReference>
<dbReference type="AlphaFoldDB" id="A0A0B6YVA7"/>
<feature type="domain" description="Lactate/malate dehydrogenase N-terminal" evidence="4">
    <location>
        <begin position="6"/>
        <end position="64"/>
    </location>
</feature>
<dbReference type="Gene3D" id="3.40.50.720">
    <property type="entry name" value="NAD(P)-binding Rossmann-like Domain"/>
    <property type="match status" value="1"/>
</dbReference>